<dbReference type="Proteomes" id="UP000261739">
    <property type="component" value="Unassembled WGS sequence"/>
</dbReference>
<name>A0A3D4T0D5_9CORY</name>
<gene>
    <name evidence="3" type="ORF">DIW82_09505</name>
</gene>
<dbReference type="AlphaFoldDB" id="A0A3D4T0D5"/>
<evidence type="ECO:0000313" key="4">
    <source>
        <dbReference type="Proteomes" id="UP000261739"/>
    </source>
</evidence>
<comment type="caution">
    <text evidence="3">The sequence shown here is derived from an EMBL/GenBank/DDBJ whole genome shotgun (WGS) entry which is preliminary data.</text>
</comment>
<feature type="chain" id="PRO_5017801853" evidence="2">
    <location>
        <begin position="30"/>
        <end position="104"/>
    </location>
</feature>
<reference evidence="3 4" key="1">
    <citation type="journal article" date="2018" name="Nat. Biotechnol.">
        <title>A standardized bacterial taxonomy based on genome phylogeny substantially revises the tree of life.</title>
        <authorList>
            <person name="Parks D.H."/>
            <person name="Chuvochina M."/>
            <person name="Waite D.W."/>
            <person name="Rinke C."/>
            <person name="Skarshewski A."/>
            <person name="Chaumeil P.A."/>
            <person name="Hugenholtz P."/>
        </authorList>
    </citation>
    <scope>NUCLEOTIDE SEQUENCE [LARGE SCALE GENOMIC DNA]</scope>
    <source>
        <strain evidence="3">UBA11247</strain>
    </source>
</reference>
<proteinExistence type="predicted"/>
<feature type="non-terminal residue" evidence="3">
    <location>
        <position position="104"/>
    </location>
</feature>
<sequence length="104" mass="10479">MFTVMTFTRKTTAAAGAALLLAVPLAACGSDDDSSAGDSAAPRTPVSTNPADMMLTAEDAPAGFGWLNIADLFATSEDPDATIGEIDSWNVGTVADPAQCAGLL</sequence>
<keyword evidence="2" id="KW-0732">Signal</keyword>
<organism evidence="3 4">
    <name type="scientific">Corynebacterium nuruki</name>
    <dbReference type="NCBI Taxonomy" id="1032851"/>
    <lineage>
        <taxon>Bacteria</taxon>
        <taxon>Bacillati</taxon>
        <taxon>Actinomycetota</taxon>
        <taxon>Actinomycetes</taxon>
        <taxon>Mycobacteriales</taxon>
        <taxon>Corynebacteriaceae</taxon>
        <taxon>Corynebacterium</taxon>
    </lineage>
</organism>
<evidence type="ECO:0000256" key="1">
    <source>
        <dbReference type="SAM" id="MobiDB-lite"/>
    </source>
</evidence>
<feature type="region of interest" description="Disordered" evidence="1">
    <location>
        <begin position="29"/>
        <end position="51"/>
    </location>
</feature>
<evidence type="ECO:0000313" key="3">
    <source>
        <dbReference type="EMBL" id="HCT14996.1"/>
    </source>
</evidence>
<accession>A0A3D4T0D5</accession>
<feature type="signal peptide" evidence="2">
    <location>
        <begin position="1"/>
        <end position="29"/>
    </location>
</feature>
<evidence type="ECO:0000256" key="2">
    <source>
        <dbReference type="SAM" id="SignalP"/>
    </source>
</evidence>
<protein>
    <submittedName>
        <fullName evidence="3">Uncharacterized protein</fullName>
    </submittedName>
</protein>
<dbReference type="EMBL" id="DQID01000246">
    <property type="protein sequence ID" value="HCT14996.1"/>
    <property type="molecule type" value="Genomic_DNA"/>
</dbReference>
<dbReference type="STRING" id="863239.GCA_000213935_00283"/>